<evidence type="ECO:0000256" key="3">
    <source>
        <dbReference type="SAM" id="Coils"/>
    </source>
</evidence>
<dbReference type="Proteomes" id="UP000242525">
    <property type="component" value="Unassembled WGS sequence"/>
</dbReference>
<dbReference type="InterPro" id="IPR011990">
    <property type="entry name" value="TPR-like_helical_dom_sf"/>
</dbReference>
<dbReference type="PROSITE" id="PS50250">
    <property type="entry name" value="PCI"/>
    <property type="match status" value="1"/>
</dbReference>
<organism evidence="5 7">
    <name type="scientific">Geotrichum candidum</name>
    <name type="common">Oospora lactis</name>
    <name type="synonym">Dipodascus geotrichum</name>
    <dbReference type="NCBI Taxonomy" id="1173061"/>
    <lineage>
        <taxon>Eukaryota</taxon>
        <taxon>Fungi</taxon>
        <taxon>Dikarya</taxon>
        <taxon>Ascomycota</taxon>
        <taxon>Saccharomycotina</taxon>
        <taxon>Dipodascomycetes</taxon>
        <taxon>Dipodascales</taxon>
        <taxon>Dipodascaceae</taxon>
        <taxon>Geotrichum</taxon>
    </lineage>
</organism>
<dbReference type="SMART" id="SM00753">
    <property type="entry name" value="PAM"/>
    <property type="match status" value="1"/>
</dbReference>
<dbReference type="FunFam" id="1.25.40.570:FF:000010">
    <property type="entry name" value="26S proteasome regulatory subunit RPN6"/>
    <property type="match status" value="1"/>
</dbReference>
<feature type="domain" description="PCI" evidence="4">
    <location>
        <begin position="223"/>
        <end position="391"/>
    </location>
</feature>
<dbReference type="EMBL" id="CCBN010000014">
    <property type="protein sequence ID" value="CDO56264.1"/>
    <property type="molecule type" value="Genomic_DNA"/>
</dbReference>
<dbReference type="Pfam" id="PF01399">
    <property type="entry name" value="PCI"/>
    <property type="match status" value="1"/>
</dbReference>
<dbReference type="InterPro" id="IPR000717">
    <property type="entry name" value="PCI_dom"/>
</dbReference>
<keyword evidence="2 5" id="KW-0647">Proteasome</keyword>
<evidence type="ECO:0000313" key="6">
    <source>
        <dbReference type="EMBL" id="KAF5104533.1"/>
    </source>
</evidence>
<evidence type="ECO:0000256" key="1">
    <source>
        <dbReference type="ARBA" id="ARBA00007454"/>
    </source>
</evidence>
<keyword evidence="3" id="KW-0175">Coiled coil</keyword>
<dbReference type="Gene3D" id="1.25.40.570">
    <property type="match status" value="1"/>
</dbReference>
<dbReference type="InterPro" id="IPR040773">
    <property type="entry name" value="Rpn6_N"/>
</dbReference>
<reference evidence="5 7" key="1">
    <citation type="submission" date="2014-03" db="EMBL/GenBank/DDBJ databases">
        <authorList>
            <person name="Casaregola S."/>
        </authorList>
    </citation>
    <scope>NUCLEOTIDE SEQUENCE [LARGE SCALE GENOMIC DNA]</scope>
    <source>
        <strain evidence="5 7">CLIB 918</strain>
    </source>
</reference>
<feature type="coiled-coil region" evidence="3">
    <location>
        <begin position="143"/>
        <end position="170"/>
    </location>
</feature>
<evidence type="ECO:0000313" key="5">
    <source>
        <dbReference type="EMBL" id="CDO56264.1"/>
    </source>
</evidence>
<dbReference type="Pfam" id="PF18503">
    <property type="entry name" value="RPN6_C_helix"/>
    <property type="match status" value="1"/>
</dbReference>
<reference evidence="6" key="2">
    <citation type="journal article" date="2020" name="Front. Microbiol.">
        <title>Phenotypic and Genetic Characterization of the Cheese Ripening Yeast Geotrichum candidum.</title>
        <authorList>
            <person name="Perkins V."/>
            <person name="Vignola S."/>
            <person name="Lessard M.H."/>
            <person name="Plante P.L."/>
            <person name="Corbeil J."/>
            <person name="Dugat-Bony E."/>
            <person name="Frenette M."/>
            <person name="Labrie S."/>
        </authorList>
    </citation>
    <scope>NUCLEOTIDE SEQUENCE</scope>
    <source>
        <strain evidence="6">LMA-70</strain>
    </source>
</reference>
<dbReference type="SMART" id="SM00088">
    <property type="entry name" value="PINT"/>
    <property type="match status" value="1"/>
</dbReference>
<dbReference type="GO" id="GO:0008541">
    <property type="term" value="C:proteasome regulatory particle, lid subcomplex"/>
    <property type="evidence" value="ECO:0007669"/>
    <property type="project" value="UniProtKB-ARBA"/>
</dbReference>
<dbReference type="SUPFAM" id="SSF48452">
    <property type="entry name" value="TPR-like"/>
    <property type="match status" value="1"/>
</dbReference>
<dbReference type="OrthoDB" id="1418352at2759"/>
<dbReference type="InterPro" id="IPR040780">
    <property type="entry name" value="Rpn6_C_helix"/>
</dbReference>
<dbReference type="InterPro" id="IPR036390">
    <property type="entry name" value="WH_DNA-bd_sf"/>
</dbReference>
<dbReference type="PANTHER" id="PTHR10678">
    <property type="entry name" value="26S PROTEASOME NON-ATPASE REGULATORY SUBUNIT 11/COP9 SIGNALOSOME COMPLEX SUBUNIT 2"/>
    <property type="match status" value="1"/>
</dbReference>
<dbReference type="AlphaFoldDB" id="A0A0J9XFX5"/>
<comment type="caution">
    <text evidence="5">The sequence shown here is derived from an EMBL/GenBank/DDBJ whole genome shotgun (WGS) entry which is preliminary data.</text>
</comment>
<dbReference type="EMBL" id="QQZK01000007">
    <property type="protein sequence ID" value="KAF5104533.1"/>
    <property type="molecule type" value="Genomic_DNA"/>
</dbReference>
<keyword evidence="7" id="KW-1185">Reference proteome</keyword>
<comment type="similarity">
    <text evidence="1">Belongs to the proteasome subunit S9 family.</text>
</comment>
<dbReference type="Pfam" id="PF18055">
    <property type="entry name" value="RPN6_N"/>
    <property type="match status" value="1"/>
</dbReference>
<evidence type="ECO:0000313" key="7">
    <source>
        <dbReference type="Proteomes" id="UP000242525"/>
    </source>
</evidence>
<sequence>MSESIQAELETARKLAKSDKLAEAENAYRGLLEKSAGSNEKAIQAQEQALYELGKLYRDHSKVEQLAQLIRTSRTILGSFAKSKTVKIIRNLIDLFATVPNSTDVQISTTKDCIEWAIQEKRNFLRQNLQTRLISLYYEKGQYNDAISLINNLLRELKRLDDKKALVELQLLETKVYLALRNIAKSKASLTSARTSANAIYTDPITQANLDNLSGILQAEDQDYKTAFSYFYEAFEGYAGQEDPRANTALKYLLLSKIMLNLSDDIESLLTNKSVIKYAGRDIDAMKAIAKAYSNRSLKEFERTLEIYGKELSSDQFIRSHFSALYDTLLEQNLVKVIEPFSCVEISHIADIIGLDARQVEGKLSQMILDKVFYGVLDQGNGWLFVYEEPKADATYDAALDTVRHMSNVVDLLYEKASALN</sequence>
<name>A0A0J9XFX5_GEOCN</name>
<dbReference type="SUPFAM" id="SSF46785">
    <property type="entry name" value="Winged helix' DNA-binding domain"/>
    <property type="match status" value="1"/>
</dbReference>
<evidence type="ECO:0000256" key="2">
    <source>
        <dbReference type="ARBA" id="ARBA00022942"/>
    </source>
</evidence>
<dbReference type="InterPro" id="IPR050871">
    <property type="entry name" value="26S_Proteasome/COP9_Components"/>
</dbReference>
<evidence type="ECO:0000259" key="4">
    <source>
        <dbReference type="PROSITE" id="PS50250"/>
    </source>
</evidence>
<accession>A0A0J9XFX5</accession>
<proteinExistence type="inferred from homology"/>
<gene>
    <name evidence="5" type="ORF">BN980_GECA14s01858g</name>
    <name evidence="6" type="ORF">DV451_000604</name>
</gene>
<protein>
    <submittedName>
        <fullName evidence="5">Similar to Saccharomyces cerevisiae YDL097C RPN6 Essential, non-ATPase regulatory subunit of the 26S proteasome lid</fullName>
    </submittedName>
</protein>
<dbReference type="STRING" id="1173061.A0A0J9XFX5"/>
<reference evidence="6" key="3">
    <citation type="submission" date="2020-01" db="EMBL/GenBank/DDBJ databases">
        <authorList>
            <person name="Perkins V."/>
            <person name="Lessard M.-H."/>
            <person name="Dugat-Bony E."/>
            <person name="Frenette M."/>
            <person name="Labrie S."/>
        </authorList>
    </citation>
    <scope>NUCLEOTIDE SEQUENCE</scope>
    <source>
        <strain evidence="6">LMA-70</strain>
    </source>
</reference>
<dbReference type="Proteomes" id="UP000750522">
    <property type="component" value="Unassembled WGS sequence"/>
</dbReference>